<keyword evidence="1" id="KW-1133">Transmembrane helix</keyword>
<protein>
    <submittedName>
        <fullName evidence="2">Uncharacterized protein</fullName>
    </submittedName>
</protein>
<gene>
    <name evidence="2" type="ORF">HYG82_02585</name>
</gene>
<keyword evidence="1" id="KW-0812">Transmembrane</keyword>
<evidence type="ECO:0000256" key="1">
    <source>
        <dbReference type="SAM" id="Phobius"/>
    </source>
</evidence>
<keyword evidence="3" id="KW-1185">Reference proteome</keyword>
<dbReference type="Pfam" id="PF26047">
    <property type="entry name" value="DUF8015"/>
    <property type="match status" value="1"/>
</dbReference>
<dbReference type="AlphaFoldDB" id="A0A7D5GFT9"/>
<accession>A0A7D5GFT9</accession>
<dbReference type="Proteomes" id="UP000509241">
    <property type="component" value="Chromosome"/>
</dbReference>
<dbReference type="InterPro" id="IPR058328">
    <property type="entry name" value="DUF8015"/>
</dbReference>
<dbReference type="OrthoDB" id="299397at2157"/>
<proteinExistence type="predicted"/>
<feature type="transmembrane region" description="Helical" evidence="1">
    <location>
        <begin position="32"/>
        <end position="51"/>
    </location>
</feature>
<organism evidence="2 3">
    <name type="scientific">Natrinema halophilum</name>
    <dbReference type="NCBI Taxonomy" id="1699371"/>
    <lineage>
        <taxon>Archaea</taxon>
        <taxon>Methanobacteriati</taxon>
        <taxon>Methanobacteriota</taxon>
        <taxon>Stenosarchaea group</taxon>
        <taxon>Halobacteria</taxon>
        <taxon>Halobacteriales</taxon>
        <taxon>Natrialbaceae</taxon>
        <taxon>Natrinema</taxon>
    </lineage>
</organism>
<sequence>MTGYYDIVLGLIPVALLGITAALTFVGLSVTAAVPLGSLVAMAIIGHAMFINTPADVPADVTEEAQTARHPVNAD</sequence>
<evidence type="ECO:0000313" key="2">
    <source>
        <dbReference type="EMBL" id="QLG47807.1"/>
    </source>
</evidence>
<name>A0A7D5GFT9_9EURY</name>
<feature type="transmembrane region" description="Helical" evidence="1">
    <location>
        <begin position="7"/>
        <end position="26"/>
    </location>
</feature>
<dbReference type="KEGG" id="haly:HYG82_02585"/>
<keyword evidence="1" id="KW-0472">Membrane</keyword>
<reference evidence="2 3" key="1">
    <citation type="submission" date="2020-07" db="EMBL/GenBank/DDBJ databases">
        <authorList>
            <person name="Cui H."/>
        </authorList>
    </citation>
    <scope>NUCLEOTIDE SEQUENCE [LARGE SCALE GENOMIC DNA]</scope>
    <source>
        <strain evidence="2 3">YPL8</strain>
    </source>
</reference>
<dbReference type="EMBL" id="CP058601">
    <property type="protein sequence ID" value="QLG47807.1"/>
    <property type="molecule type" value="Genomic_DNA"/>
</dbReference>
<evidence type="ECO:0000313" key="3">
    <source>
        <dbReference type="Proteomes" id="UP000509241"/>
    </source>
</evidence>
<dbReference type="RefSeq" id="WP_179259549.1">
    <property type="nucleotide sequence ID" value="NZ_CP058601.1"/>
</dbReference>
<dbReference type="GeneID" id="56032142"/>